<dbReference type="Pfam" id="PF04616">
    <property type="entry name" value="Glyco_hydro_43"/>
    <property type="match status" value="1"/>
</dbReference>
<dbReference type="GO" id="GO:0016787">
    <property type="term" value="F:hydrolase activity"/>
    <property type="evidence" value="ECO:0007669"/>
    <property type="project" value="UniProtKB-KW"/>
</dbReference>
<evidence type="ECO:0000313" key="6">
    <source>
        <dbReference type="EMBL" id="GAA4328927.1"/>
    </source>
</evidence>
<dbReference type="Proteomes" id="UP001501725">
    <property type="component" value="Unassembled WGS sequence"/>
</dbReference>
<organism evidence="6 7">
    <name type="scientific">Flaviaesturariibacter amylovorans</name>
    <dbReference type="NCBI Taxonomy" id="1084520"/>
    <lineage>
        <taxon>Bacteria</taxon>
        <taxon>Pseudomonadati</taxon>
        <taxon>Bacteroidota</taxon>
        <taxon>Chitinophagia</taxon>
        <taxon>Chitinophagales</taxon>
        <taxon>Chitinophagaceae</taxon>
        <taxon>Flaviaestuariibacter</taxon>
    </lineage>
</organism>
<accession>A0ABP8GSB9</accession>
<evidence type="ECO:0000256" key="3">
    <source>
        <dbReference type="ARBA" id="ARBA00023295"/>
    </source>
</evidence>
<protein>
    <submittedName>
        <fullName evidence="6">Glycoside hydrolase family 43 protein</fullName>
    </submittedName>
</protein>
<feature type="signal peptide" evidence="5">
    <location>
        <begin position="1"/>
        <end position="46"/>
    </location>
</feature>
<comment type="caution">
    <text evidence="6">The sequence shown here is derived from an EMBL/GenBank/DDBJ whole genome shotgun (WGS) entry which is preliminary data.</text>
</comment>
<evidence type="ECO:0000256" key="1">
    <source>
        <dbReference type="ARBA" id="ARBA00009865"/>
    </source>
</evidence>
<proteinExistence type="inferred from homology"/>
<dbReference type="PANTHER" id="PTHR22925">
    <property type="entry name" value="GLYCOSYL HYDROLASE 43 FAMILY MEMBER"/>
    <property type="match status" value="1"/>
</dbReference>
<keyword evidence="5" id="KW-0732">Signal</keyword>
<reference evidence="7" key="1">
    <citation type="journal article" date="2019" name="Int. J. Syst. Evol. Microbiol.">
        <title>The Global Catalogue of Microorganisms (GCM) 10K type strain sequencing project: providing services to taxonomists for standard genome sequencing and annotation.</title>
        <authorList>
            <consortium name="The Broad Institute Genomics Platform"/>
            <consortium name="The Broad Institute Genome Sequencing Center for Infectious Disease"/>
            <person name="Wu L."/>
            <person name="Ma J."/>
        </authorList>
    </citation>
    <scope>NUCLEOTIDE SEQUENCE [LARGE SCALE GENOMIC DNA]</scope>
    <source>
        <strain evidence="7">JCM 17919</strain>
    </source>
</reference>
<dbReference type="InterPro" id="IPR023296">
    <property type="entry name" value="Glyco_hydro_beta-prop_sf"/>
</dbReference>
<name>A0ABP8GSB9_9BACT</name>
<dbReference type="SUPFAM" id="SSF75005">
    <property type="entry name" value="Arabinanase/levansucrase/invertase"/>
    <property type="match status" value="1"/>
</dbReference>
<dbReference type="EMBL" id="BAABGY010000007">
    <property type="protein sequence ID" value="GAA4328927.1"/>
    <property type="molecule type" value="Genomic_DNA"/>
</dbReference>
<dbReference type="CDD" id="cd18825">
    <property type="entry name" value="GH43_CtGH43-like"/>
    <property type="match status" value="1"/>
</dbReference>
<feature type="chain" id="PRO_5045750974" evidence="5">
    <location>
        <begin position="47"/>
        <end position="396"/>
    </location>
</feature>
<comment type="similarity">
    <text evidence="1 4">Belongs to the glycosyl hydrolase 43 family.</text>
</comment>
<dbReference type="Gene3D" id="2.115.10.20">
    <property type="entry name" value="Glycosyl hydrolase domain, family 43"/>
    <property type="match status" value="1"/>
</dbReference>
<evidence type="ECO:0000256" key="5">
    <source>
        <dbReference type="SAM" id="SignalP"/>
    </source>
</evidence>
<dbReference type="PANTHER" id="PTHR22925:SF3">
    <property type="entry name" value="GLYCOSYL HYDROLASE FAMILY PROTEIN 43"/>
    <property type="match status" value="1"/>
</dbReference>
<dbReference type="InterPro" id="IPR006710">
    <property type="entry name" value="Glyco_hydro_43"/>
</dbReference>
<keyword evidence="7" id="KW-1185">Reference proteome</keyword>
<gene>
    <name evidence="6" type="ORF">GCM10023184_19080</name>
</gene>
<evidence type="ECO:0000313" key="7">
    <source>
        <dbReference type="Proteomes" id="UP001501725"/>
    </source>
</evidence>
<evidence type="ECO:0000256" key="4">
    <source>
        <dbReference type="RuleBase" id="RU361187"/>
    </source>
</evidence>
<keyword evidence="3 4" id="KW-0326">Glycosidase</keyword>
<evidence type="ECO:0000256" key="2">
    <source>
        <dbReference type="ARBA" id="ARBA00022801"/>
    </source>
</evidence>
<sequence>MPGRGYSSNRPTLTWLSLFLSNCNNLMRRFLFLCAFTCLLGAAASAQPKKLGELWFDSENKMINAHGGGMLYHKNTYYWFGEFKGTGKDGNLAMDGVSCYSSRDLVNWKNEGMALKMIADTNSLLQPGCVLERPKVIYNAQTKKFVMWFHHELKGQGYSAALTGLAIADNPSGPYRYVKSLRPNRNVWPANFPEDQKRALDYTLLKRKDSGWQGKVIEGMLVRRDFEKGQMSRDMTLFVDDDGTAYHVASSEDNQTLHVSRLTEDYTGFTGEYHRILPGQSNEAPAIFRHRNKYYLVASGTTGWDPNPGRSFVATSLYGPWHSLGNPVRGTEQERATTFRSQSTYVLKVAGKKDAFVYLGDRWTPDNAAEGKYIWLPITFEDEKPVLYWKETWPPE</sequence>
<keyword evidence="2 4" id="KW-0378">Hydrolase</keyword>